<evidence type="ECO:0000313" key="4">
    <source>
        <dbReference type="EMBL" id="KAF0304105.1"/>
    </source>
</evidence>
<dbReference type="PROSITE" id="PS50095">
    <property type="entry name" value="PLAT"/>
    <property type="match status" value="1"/>
</dbReference>
<proteinExistence type="predicted"/>
<comment type="caution">
    <text evidence="4">The sequence shown here is derived from an EMBL/GenBank/DDBJ whole genome shotgun (WGS) entry which is preliminary data.</text>
</comment>
<dbReference type="InterPro" id="IPR036392">
    <property type="entry name" value="PLAT/LH2_dom_sf"/>
</dbReference>
<dbReference type="GO" id="GO:0050982">
    <property type="term" value="P:detection of mechanical stimulus"/>
    <property type="evidence" value="ECO:0007669"/>
    <property type="project" value="TreeGrafter"/>
</dbReference>
<dbReference type="GO" id="GO:0005262">
    <property type="term" value="F:calcium channel activity"/>
    <property type="evidence" value="ECO:0007669"/>
    <property type="project" value="TreeGrafter"/>
</dbReference>
<dbReference type="AlphaFoldDB" id="A0A6A4WBV5"/>
<dbReference type="InterPro" id="IPR051223">
    <property type="entry name" value="Polycystin"/>
</dbReference>
<evidence type="ECO:0000256" key="2">
    <source>
        <dbReference type="SAM" id="SignalP"/>
    </source>
</evidence>
<keyword evidence="5" id="KW-1185">Reference proteome</keyword>
<feature type="signal peptide" evidence="2">
    <location>
        <begin position="1"/>
        <end position="15"/>
    </location>
</feature>
<feature type="chain" id="PRO_5025545569" evidence="2">
    <location>
        <begin position="16"/>
        <end position="211"/>
    </location>
</feature>
<comment type="caution">
    <text evidence="1">Lacks conserved residue(s) required for the propagation of feature annotation.</text>
</comment>
<feature type="domain" description="PLAT" evidence="3">
    <location>
        <begin position="40"/>
        <end position="159"/>
    </location>
</feature>
<dbReference type="SMART" id="SM00308">
    <property type="entry name" value="LH2"/>
    <property type="match status" value="1"/>
</dbReference>
<sequence>MGVLLLIFLLLLVYARKQDQRDVKRRNIIYVDDNDPRHRYAYLVTVYTGVQYKAGTSAHVAMFLTGEKGSSNTHLLTGEKKRKRTLERGSDSWFLITTHGSLGDLTELHIWHDNSGSNPEWFLERVLVRDCQTDSVWVFLVGRWVHPVTGLLVTVRPAALHEVTCLEHVLRASGRGESPRWTLVVQRVLPATEQLIHPLPEARLRHDTSDG</sequence>
<keyword evidence="2" id="KW-0732">Signal</keyword>
<protein>
    <submittedName>
        <fullName evidence="4">Polycystic kidney disease protein 1-like 2</fullName>
    </submittedName>
</protein>
<dbReference type="InterPro" id="IPR001024">
    <property type="entry name" value="PLAT/LH2_dom"/>
</dbReference>
<accession>A0A6A4WBV5</accession>
<dbReference type="Proteomes" id="UP000440578">
    <property type="component" value="Unassembled WGS sequence"/>
</dbReference>
<dbReference type="GO" id="GO:0016020">
    <property type="term" value="C:membrane"/>
    <property type="evidence" value="ECO:0007669"/>
    <property type="project" value="TreeGrafter"/>
</dbReference>
<organism evidence="4 5">
    <name type="scientific">Amphibalanus amphitrite</name>
    <name type="common">Striped barnacle</name>
    <name type="synonym">Balanus amphitrite</name>
    <dbReference type="NCBI Taxonomy" id="1232801"/>
    <lineage>
        <taxon>Eukaryota</taxon>
        <taxon>Metazoa</taxon>
        <taxon>Ecdysozoa</taxon>
        <taxon>Arthropoda</taxon>
        <taxon>Crustacea</taxon>
        <taxon>Multicrustacea</taxon>
        <taxon>Cirripedia</taxon>
        <taxon>Thoracica</taxon>
        <taxon>Thoracicalcarea</taxon>
        <taxon>Balanomorpha</taxon>
        <taxon>Balanoidea</taxon>
        <taxon>Balanidae</taxon>
        <taxon>Amphibalaninae</taxon>
        <taxon>Amphibalanus</taxon>
    </lineage>
</organism>
<dbReference type="SUPFAM" id="SSF49723">
    <property type="entry name" value="Lipase/lipooxygenase domain (PLAT/LH2 domain)"/>
    <property type="match status" value="1"/>
</dbReference>
<evidence type="ECO:0000259" key="3">
    <source>
        <dbReference type="PROSITE" id="PS50095"/>
    </source>
</evidence>
<reference evidence="4 5" key="1">
    <citation type="submission" date="2019-07" db="EMBL/GenBank/DDBJ databases">
        <title>Draft genome assembly of a fouling barnacle, Amphibalanus amphitrite (Darwin, 1854): The first reference genome for Thecostraca.</title>
        <authorList>
            <person name="Kim W."/>
        </authorList>
    </citation>
    <scope>NUCLEOTIDE SEQUENCE [LARGE SCALE GENOMIC DNA]</scope>
    <source>
        <strain evidence="4">SNU_AA5</strain>
        <tissue evidence="4">Soma without cirri and trophi</tissue>
    </source>
</reference>
<name>A0A6A4WBV5_AMPAM</name>
<dbReference type="Pfam" id="PF01477">
    <property type="entry name" value="PLAT"/>
    <property type="match status" value="1"/>
</dbReference>
<evidence type="ECO:0000256" key="1">
    <source>
        <dbReference type="PROSITE-ProRule" id="PRU00152"/>
    </source>
</evidence>
<dbReference type="Gene3D" id="2.40.180.10">
    <property type="entry name" value="Catalase core domain"/>
    <property type="match status" value="1"/>
</dbReference>
<dbReference type="OrthoDB" id="444119at2759"/>
<dbReference type="EMBL" id="VIIS01000872">
    <property type="protein sequence ID" value="KAF0304105.1"/>
    <property type="molecule type" value="Genomic_DNA"/>
</dbReference>
<gene>
    <name evidence="4" type="primary">Pkd1l2_6</name>
    <name evidence="4" type="ORF">FJT64_024021</name>
</gene>
<dbReference type="PANTHER" id="PTHR10877">
    <property type="entry name" value="POLYCYSTIN FAMILY MEMBER"/>
    <property type="match status" value="1"/>
</dbReference>
<evidence type="ECO:0000313" key="5">
    <source>
        <dbReference type="Proteomes" id="UP000440578"/>
    </source>
</evidence>
<dbReference type="PANTHER" id="PTHR10877:SF183">
    <property type="entry name" value="AT14535P-RELATED"/>
    <property type="match status" value="1"/>
</dbReference>